<proteinExistence type="predicted"/>
<organism evidence="2 3">
    <name type="scientific">Lymnaea stagnalis</name>
    <name type="common">Great pond snail</name>
    <name type="synonym">Helix stagnalis</name>
    <dbReference type="NCBI Taxonomy" id="6523"/>
    <lineage>
        <taxon>Eukaryota</taxon>
        <taxon>Metazoa</taxon>
        <taxon>Spiralia</taxon>
        <taxon>Lophotrochozoa</taxon>
        <taxon>Mollusca</taxon>
        <taxon>Gastropoda</taxon>
        <taxon>Heterobranchia</taxon>
        <taxon>Euthyneura</taxon>
        <taxon>Panpulmonata</taxon>
        <taxon>Hygrophila</taxon>
        <taxon>Lymnaeoidea</taxon>
        <taxon>Lymnaeidae</taxon>
        <taxon>Lymnaea</taxon>
    </lineage>
</organism>
<evidence type="ECO:0000256" key="1">
    <source>
        <dbReference type="SAM" id="MobiDB-lite"/>
    </source>
</evidence>
<feature type="region of interest" description="Disordered" evidence="1">
    <location>
        <begin position="1"/>
        <end position="23"/>
    </location>
</feature>
<feature type="region of interest" description="Disordered" evidence="1">
    <location>
        <begin position="75"/>
        <end position="107"/>
    </location>
</feature>
<dbReference type="AlphaFoldDB" id="A0AAV2HSW1"/>
<feature type="compositionally biased region" description="Polar residues" evidence="1">
    <location>
        <begin position="37"/>
        <end position="59"/>
    </location>
</feature>
<protein>
    <submittedName>
        <fullName evidence="2">Uncharacterized protein</fullName>
    </submittedName>
</protein>
<feature type="region of interest" description="Disordered" evidence="1">
    <location>
        <begin position="35"/>
        <end position="59"/>
    </location>
</feature>
<accession>A0AAV2HSW1</accession>
<gene>
    <name evidence="2" type="ORF">GSLYS_00010553001</name>
</gene>
<keyword evidence="3" id="KW-1185">Reference proteome</keyword>
<feature type="non-terminal residue" evidence="2">
    <location>
        <position position="1"/>
    </location>
</feature>
<sequence>TQLSHQQSIQEQVKNASLERNSTIEQQPLVQRLQQQETGSAILESSKQTHGSGGTKLTEQLLQQNKVDQILQQSKMEQDSLGRQNIISRRDQPSLRSVTPTLVHHNP</sequence>
<dbReference type="Proteomes" id="UP001497497">
    <property type="component" value="Unassembled WGS sequence"/>
</dbReference>
<reference evidence="2 3" key="1">
    <citation type="submission" date="2024-04" db="EMBL/GenBank/DDBJ databases">
        <authorList>
            <consortium name="Genoscope - CEA"/>
            <person name="William W."/>
        </authorList>
    </citation>
    <scope>NUCLEOTIDE SEQUENCE [LARGE SCALE GENOMIC DNA]</scope>
</reference>
<feature type="non-terminal residue" evidence="2">
    <location>
        <position position="107"/>
    </location>
</feature>
<evidence type="ECO:0000313" key="3">
    <source>
        <dbReference type="Proteomes" id="UP001497497"/>
    </source>
</evidence>
<name>A0AAV2HSW1_LYMST</name>
<comment type="caution">
    <text evidence="2">The sequence shown here is derived from an EMBL/GenBank/DDBJ whole genome shotgun (WGS) entry which is preliminary data.</text>
</comment>
<evidence type="ECO:0000313" key="2">
    <source>
        <dbReference type="EMBL" id="CAL1536640.1"/>
    </source>
</evidence>
<feature type="compositionally biased region" description="Polar residues" evidence="1">
    <location>
        <begin position="75"/>
        <end position="87"/>
    </location>
</feature>
<dbReference type="EMBL" id="CAXITT010000235">
    <property type="protein sequence ID" value="CAL1536640.1"/>
    <property type="molecule type" value="Genomic_DNA"/>
</dbReference>